<accession>A0ABQ3HZB4</accession>
<evidence type="ECO:0000313" key="1">
    <source>
        <dbReference type="EMBL" id="GHE50402.1"/>
    </source>
</evidence>
<evidence type="ECO:0008006" key="3">
    <source>
        <dbReference type="Google" id="ProtNLM"/>
    </source>
</evidence>
<dbReference type="RefSeq" id="WP_189628159.1">
    <property type="nucleotide sequence ID" value="NZ_BNAG01000001.1"/>
</dbReference>
<dbReference type="Gene3D" id="2.160.20.80">
    <property type="entry name" value="E3 ubiquitin-protein ligase SopA"/>
    <property type="match status" value="1"/>
</dbReference>
<sequence>MRTINSRQFLKILKGEDLEFRISQYPVRLVDKVKLEGLHFPYDIHFRDSVFQELSFRNCRFSGDLSFSGSKIGKLSLRACDFRHLSVKQTEVLQFEVKKSVQAKSVTIGASAINSLVIEHNEVFESIELGCENHIMQASLSYNGDIQKNSFKSTIFICPERFDILKLKNNCAEILHVGTIGEHAQFEVENLSANLLLFSNCNGESTNVALRGLRPIDPAVASVCIVNSERIVRLNDQGVFNAFSRIKRYKHSPSDLQETKQGLLGLEGRQC</sequence>
<gene>
    <name evidence="1" type="ORF">GCM10011340_00280</name>
</gene>
<dbReference type="EMBL" id="BNAG01000001">
    <property type="protein sequence ID" value="GHE50402.1"/>
    <property type="molecule type" value="Genomic_DNA"/>
</dbReference>
<name>A0ABQ3HZB4_9BACT</name>
<organism evidence="1 2">
    <name type="scientific">Roseivirga thermotolerans</name>
    <dbReference type="NCBI Taxonomy" id="1758176"/>
    <lineage>
        <taxon>Bacteria</taxon>
        <taxon>Pseudomonadati</taxon>
        <taxon>Bacteroidota</taxon>
        <taxon>Cytophagia</taxon>
        <taxon>Cytophagales</taxon>
        <taxon>Roseivirgaceae</taxon>
        <taxon>Roseivirga</taxon>
    </lineage>
</organism>
<reference evidence="2" key="1">
    <citation type="journal article" date="2019" name="Int. J. Syst. Evol. Microbiol.">
        <title>The Global Catalogue of Microorganisms (GCM) 10K type strain sequencing project: providing services to taxonomists for standard genome sequencing and annotation.</title>
        <authorList>
            <consortium name="The Broad Institute Genomics Platform"/>
            <consortium name="The Broad Institute Genome Sequencing Center for Infectious Disease"/>
            <person name="Wu L."/>
            <person name="Ma J."/>
        </authorList>
    </citation>
    <scope>NUCLEOTIDE SEQUENCE [LARGE SCALE GENOMIC DNA]</scope>
    <source>
        <strain evidence="2">CGMCC 1.15111</strain>
    </source>
</reference>
<keyword evidence="2" id="KW-1185">Reference proteome</keyword>
<dbReference type="Proteomes" id="UP000658258">
    <property type="component" value="Unassembled WGS sequence"/>
</dbReference>
<protein>
    <recommendedName>
        <fullName evidence="3">Adhesin domain-containing protein</fullName>
    </recommendedName>
</protein>
<proteinExistence type="predicted"/>
<comment type="caution">
    <text evidence="1">The sequence shown here is derived from an EMBL/GenBank/DDBJ whole genome shotgun (WGS) entry which is preliminary data.</text>
</comment>
<evidence type="ECO:0000313" key="2">
    <source>
        <dbReference type="Proteomes" id="UP000658258"/>
    </source>
</evidence>